<keyword evidence="3" id="KW-1185">Reference proteome</keyword>
<dbReference type="HOGENOM" id="CLU_103823_1_0_1"/>
<dbReference type="OrthoDB" id="5598843at2759"/>
<dbReference type="GeneID" id="25327066"/>
<protein>
    <submittedName>
        <fullName evidence="2">Uncharacterized protein</fullName>
    </submittedName>
</protein>
<feature type="compositionally biased region" description="Basic and acidic residues" evidence="1">
    <location>
        <begin position="1"/>
        <end position="15"/>
    </location>
</feature>
<dbReference type="AlphaFoldDB" id="A0A0D2F935"/>
<reference evidence="2 3" key="1">
    <citation type="submission" date="2015-01" db="EMBL/GenBank/DDBJ databases">
        <title>The Genome Sequence of Exophiala xenobiotica CBS118157.</title>
        <authorList>
            <consortium name="The Broad Institute Genomics Platform"/>
            <person name="Cuomo C."/>
            <person name="de Hoog S."/>
            <person name="Gorbushina A."/>
            <person name="Stielow B."/>
            <person name="Teixiera M."/>
            <person name="Abouelleil A."/>
            <person name="Chapman S.B."/>
            <person name="Priest M."/>
            <person name="Young S.K."/>
            <person name="Wortman J."/>
            <person name="Nusbaum C."/>
            <person name="Birren B."/>
        </authorList>
    </citation>
    <scope>NUCLEOTIDE SEQUENCE [LARGE SCALE GENOMIC DNA]</scope>
    <source>
        <strain evidence="2 3">CBS 118157</strain>
    </source>
</reference>
<feature type="compositionally biased region" description="Polar residues" evidence="1">
    <location>
        <begin position="46"/>
        <end position="66"/>
    </location>
</feature>
<dbReference type="Proteomes" id="UP000054342">
    <property type="component" value="Unassembled WGS sequence"/>
</dbReference>
<evidence type="ECO:0000313" key="2">
    <source>
        <dbReference type="EMBL" id="KIW56499.1"/>
    </source>
</evidence>
<evidence type="ECO:0000256" key="1">
    <source>
        <dbReference type="SAM" id="MobiDB-lite"/>
    </source>
</evidence>
<dbReference type="RefSeq" id="XP_013317083.1">
    <property type="nucleotide sequence ID" value="XM_013461629.1"/>
</dbReference>
<dbReference type="STRING" id="348802.A0A0D2F935"/>
<evidence type="ECO:0000313" key="3">
    <source>
        <dbReference type="Proteomes" id="UP000054342"/>
    </source>
</evidence>
<gene>
    <name evidence="2" type="ORF">PV05_05158</name>
</gene>
<proteinExistence type="predicted"/>
<accession>A0A0D2F935</accession>
<sequence length="146" mass="15381">MNNADENRGGRKGPEPRGANQQRQSGGSRDGTPGPSQSRRGGKAGSSMNRNTDATQNGSSCQTMISPPNDHVPMTGYNADAVEAMLKQGCEARAPLYRSEVKSQSTKTESPWGVKPGAMASGKDFWIDLRKQVAALQQSGGTSRGG</sequence>
<name>A0A0D2F935_9EURO</name>
<organism evidence="2 3">
    <name type="scientific">Exophiala xenobiotica</name>
    <dbReference type="NCBI Taxonomy" id="348802"/>
    <lineage>
        <taxon>Eukaryota</taxon>
        <taxon>Fungi</taxon>
        <taxon>Dikarya</taxon>
        <taxon>Ascomycota</taxon>
        <taxon>Pezizomycotina</taxon>
        <taxon>Eurotiomycetes</taxon>
        <taxon>Chaetothyriomycetidae</taxon>
        <taxon>Chaetothyriales</taxon>
        <taxon>Herpotrichiellaceae</taxon>
        <taxon>Exophiala</taxon>
    </lineage>
</organism>
<feature type="region of interest" description="Disordered" evidence="1">
    <location>
        <begin position="98"/>
        <end position="117"/>
    </location>
</feature>
<feature type="region of interest" description="Disordered" evidence="1">
    <location>
        <begin position="1"/>
        <end position="76"/>
    </location>
</feature>
<dbReference type="EMBL" id="KN847319">
    <property type="protein sequence ID" value="KIW56499.1"/>
    <property type="molecule type" value="Genomic_DNA"/>
</dbReference>